<evidence type="ECO:0000313" key="2">
    <source>
        <dbReference type="EMBL" id="KAK3270894.1"/>
    </source>
</evidence>
<accession>A0AAE0L8K1</accession>
<evidence type="ECO:0000313" key="4">
    <source>
        <dbReference type="Proteomes" id="UP001190700"/>
    </source>
</evidence>
<comment type="caution">
    <text evidence="3">The sequence shown here is derived from an EMBL/GenBank/DDBJ whole genome shotgun (WGS) entry which is preliminary data.</text>
</comment>
<protein>
    <submittedName>
        <fullName evidence="3">Uncharacterized protein</fullName>
    </submittedName>
</protein>
<organism evidence="3 4">
    <name type="scientific">Cymbomonas tetramitiformis</name>
    <dbReference type="NCBI Taxonomy" id="36881"/>
    <lineage>
        <taxon>Eukaryota</taxon>
        <taxon>Viridiplantae</taxon>
        <taxon>Chlorophyta</taxon>
        <taxon>Pyramimonadophyceae</taxon>
        <taxon>Pyramimonadales</taxon>
        <taxon>Pyramimonadaceae</taxon>
        <taxon>Cymbomonas</taxon>
    </lineage>
</organism>
<keyword evidence="4" id="KW-1185">Reference proteome</keyword>
<dbReference type="Proteomes" id="UP001190700">
    <property type="component" value="Unassembled WGS sequence"/>
</dbReference>
<feature type="region of interest" description="Disordered" evidence="1">
    <location>
        <begin position="40"/>
        <end position="106"/>
    </location>
</feature>
<sequence>MDWDQMEIPDDLTPRVEELLAELPSLDELKGLWHRPAANLRLPSPAASDVSDINLDGFSTPGRPSLVTDSQQELSNSQSQKTCPSTPQTPMIPSMDASIDDLPSDEGIPIIEMYGGNWAENSAQRAEYQDKGNLPNAGDDMEVKDLDSDQDFVRNLTMQDLKRAGVPDELLQYADAKGWTVSDLCSLRAKARGTKLS</sequence>
<reference evidence="3 4" key="1">
    <citation type="journal article" date="2015" name="Genome Biol. Evol.">
        <title>Comparative Genomics of a Bacterivorous Green Alga Reveals Evolutionary Causalities and Consequences of Phago-Mixotrophic Mode of Nutrition.</title>
        <authorList>
            <person name="Burns J.A."/>
            <person name="Paasch A."/>
            <person name="Narechania A."/>
            <person name="Kim E."/>
        </authorList>
    </citation>
    <scope>NUCLEOTIDE SEQUENCE [LARGE SCALE GENOMIC DNA]</scope>
    <source>
        <strain evidence="3">PLY_AMNH</strain>
    </source>
</reference>
<feature type="compositionally biased region" description="Polar residues" evidence="1">
    <location>
        <begin position="67"/>
        <end position="91"/>
    </location>
</feature>
<gene>
    <name evidence="3" type="ORF">CYMTET_16039</name>
    <name evidence="2" type="ORF">CYMTET_20731</name>
</gene>
<evidence type="ECO:0000313" key="3">
    <source>
        <dbReference type="EMBL" id="KAK3275852.1"/>
    </source>
</evidence>
<name>A0AAE0L8K1_9CHLO</name>
<dbReference type="EMBL" id="LGRX02010150">
    <property type="protein sequence ID" value="KAK3270894.1"/>
    <property type="molecule type" value="Genomic_DNA"/>
</dbReference>
<dbReference type="AlphaFoldDB" id="A0AAE0L8K1"/>
<reference evidence="3" key="2">
    <citation type="submission" date="2023-06" db="EMBL/GenBank/DDBJ databases">
        <title>Long-read-based genome assembly of the green algal bacterivore Cymbomonas tetramitiformis.</title>
        <authorList>
            <person name="Gyaltshen Y."/>
            <person name="Rozenberg A."/>
            <person name="Paasch A."/>
            <person name="Burns J.A."/>
            <person name="Warring S."/>
            <person name="Larson R."/>
            <person name="Maurer-Alcala X."/>
            <person name="Dacks J."/>
            <person name="Kim E."/>
        </authorList>
    </citation>
    <scope>NUCLEOTIDE SEQUENCE</scope>
    <source>
        <strain evidence="3">PLY_AMNH</strain>
    </source>
</reference>
<dbReference type="EMBL" id="LGRX02006970">
    <property type="protein sequence ID" value="KAK3275852.1"/>
    <property type="molecule type" value="Genomic_DNA"/>
</dbReference>
<evidence type="ECO:0000256" key="1">
    <source>
        <dbReference type="SAM" id="MobiDB-lite"/>
    </source>
</evidence>
<proteinExistence type="predicted"/>